<proteinExistence type="inferred from homology"/>
<dbReference type="SUPFAM" id="SSF53850">
    <property type="entry name" value="Periplasmic binding protein-like II"/>
    <property type="match status" value="1"/>
</dbReference>
<evidence type="ECO:0000256" key="8">
    <source>
        <dbReference type="ARBA" id="ARBA00023136"/>
    </source>
</evidence>
<evidence type="ECO:0000256" key="7">
    <source>
        <dbReference type="ARBA" id="ARBA00023065"/>
    </source>
</evidence>
<evidence type="ECO:0000256" key="1">
    <source>
        <dbReference type="ARBA" id="ARBA00004651"/>
    </source>
</evidence>
<dbReference type="PANTHER" id="PTHR42643">
    <property type="entry name" value="IONOTROPIC RECEPTOR 20A-RELATED"/>
    <property type="match status" value="1"/>
</dbReference>
<comment type="similarity">
    <text evidence="2">Belongs to the glutamate-gated ion channel (TC 1.A.10.1) family.</text>
</comment>
<comment type="caution">
    <text evidence="18">The sequence shown here is derived from an EMBL/GenBank/DDBJ whole genome shotgun (WGS) entry which is preliminary data.</text>
</comment>
<feature type="domain" description="Ionotropic glutamate receptor C-terminal" evidence="16">
    <location>
        <begin position="355"/>
        <end position="596"/>
    </location>
</feature>
<evidence type="ECO:0000256" key="10">
    <source>
        <dbReference type="ARBA" id="ARBA00023180"/>
    </source>
</evidence>
<dbReference type="InterPro" id="IPR052192">
    <property type="entry name" value="Insect_Ionotropic_Sensory_Rcpt"/>
</dbReference>
<feature type="domain" description="Ionotropic glutamate receptor L-glutamate and glycine-binding" evidence="17">
    <location>
        <begin position="232"/>
        <end position="326"/>
    </location>
</feature>
<name>A0A8S9Y6M6_APOLU</name>
<evidence type="ECO:0000256" key="11">
    <source>
        <dbReference type="ARBA" id="ARBA00023286"/>
    </source>
</evidence>
<evidence type="ECO:0000313" key="18">
    <source>
        <dbReference type="EMBL" id="KAF6216930.1"/>
    </source>
</evidence>
<dbReference type="Proteomes" id="UP000466442">
    <property type="component" value="Linkage Group LG1"/>
</dbReference>
<evidence type="ECO:0000313" key="19">
    <source>
        <dbReference type="Proteomes" id="UP000466442"/>
    </source>
</evidence>
<evidence type="ECO:0000256" key="9">
    <source>
        <dbReference type="ARBA" id="ARBA00023170"/>
    </source>
</evidence>
<keyword evidence="6 14" id="KW-1133">Transmembrane helix</keyword>
<evidence type="ECO:0000256" key="2">
    <source>
        <dbReference type="ARBA" id="ARBA00008685"/>
    </source>
</evidence>
<feature type="chain" id="PRO_5035781906" description="Ionotropic glutamate receptor C-terminal domain-containing protein" evidence="15">
    <location>
        <begin position="28"/>
        <end position="613"/>
    </location>
</feature>
<evidence type="ECO:0000256" key="12">
    <source>
        <dbReference type="ARBA" id="ARBA00023303"/>
    </source>
</evidence>
<dbReference type="PANTHER" id="PTHR42643:SF30">
    <property type="entry name" value="IONOTROPIC RECEPTOR 40A-RELATED"/>
    <property type="match status" value="1"/>
</dbReference>
<dbReference type="GO" id="GO:0015276">
    <property type="term" value="F:ligand-gated monoatomic ion channel activity"/>
    <property type="evidence" value="ECO:0007669"/>
    <property type="project" value="InterPro"/>
</dbReference>
<gene>
    <name evidence="18" type="ORF">GE061_001281</name>
</gene>
<keyword evidence="3" id="KW-0813">Transport</keyword>
<dbReference type="AlphaFoldDB" id="A0A8S9Y6M6"/>
<keyword evidence="11" id="KW-1071">Ligand-gated ion channel</keyword>
<feature type="transmembrane region" description="Helical" evidence="14">
    <location>
        <begin position="588"/>
        <end position="609"/>
    </location>
</feature>
<evidence type="ECO:0000256" key="3">
    <source>
        <dbReference type="ARBA" id="ARBA00022448"/>
    </source>
</evidence>
<feature type="signal peptide" evidence="15">
    <location>
        <begin position="1"/>
        <end position="27"/>
    </location>
</feature>
<keyword evidence="15" id="KW-0732">Signal</keyword>
<sequence>MVSKEVFFYKIILVCVLTVTARQRGDAVFSFLATLPGFIHERQAKMITLMVDTAFDLPAGHLTVVYEKQRGSFITWLCMTLQFFGIKTSLYKLERNMESLAYLEKLEKDVKDRSSAYLDGNYLFMVPVETSEDVISMIHQEKLGRRNIIYLFLWPEKEISQLFCSNVDEVVRVGVITNPRRNTYHVYYNQAEPDGSSELKMINWWTWPKGYFQNPLLPPSSRVYKDLKGRVFIVPVLHKPPWHFVEFNNNSLQVEGGRDDKLLSILSQQLNFKYEYFDPPDRSEGSALVNGTMQGVLGLLWQGEVEVFIGDLTVTFERSLVVEFSFFTLSDSEVFLTHAPGKLNEALALIRPFRWEVWPAVVFTVGLSGPLLFLLKKSHSGWKSMSLRELCDCIWISATIFLRQSLVTKIHGDLSRIAVIILYLVATYVIGDMYSANLTSLLTRPAREKPVSTLEQLNYAMEERNFKLLVERHSASHGVFENGSGLYESVHYFHLSEKLYTSYSAIALQIGCPFVDQFNKLIIIMFESGILSKITEDEYLKLRENQVPSSGKTSKRKSEATEEVGEGEAPSEDDKTLKPMSMKTLQGAFYVLIVGCSVASFVILMEILVNKYT</sequence>
<keyword evidence="7" id="KW-0406">Ion transport</keyword>
<evidence type="ECO:0000259" key="16">
    <source>
        <dbReference type="Pfam" id="PF00060"/>
    </source>
</evidence>
<keyword evidence="5 14" id="KW-0812">Transmembrane</keyword>
<keyword evidence="8 14" id="KW-0472">Membrane</keyword>
<comment type="subcellular location">
    <subcellularLocation>
        <location evidence="1">Cell membrane</location>
        <topology evidence="1">Multi-pass membrane protein</topology>
    </subcellularLocation>
</comment>
<dbReference type="InterPro" id="IPR001320">
    <property type="entry name" value="Iontro_rcpt_C"/>
</dbReference>
<dbReference type="Gene3D" id="3.40.190.10">
    <property type="entry name" value="Periplasmic binding protein-like II"/>
    <property type="match status" value="1"/>
</dbReference>
<evidence type="ECO:0000256" key="4">
    <source>
        <dbReference type="ARBA" id="ARBA00022475"/>
    </source>
</evidence>
<keyword evidence="4" id="KW-1003">Cell membrane</keyword>
<evidence type="ECO:0000256" key="6">
    <source>
        <dbReference type="ARBA" id="ARBA00022989"/>
    </source>
</evidence>
<dbReference type="InterPro" id="IPR019594">
    <property type="entry name" value="Glu/Gly-bd"/>
</dbReference>
<dbReference type="GO" id="GO:0050906">
    <property type="term" value="P:detection of stimulus involved in sensory perception"/>
    <property type="evidence" value="ECO:0007669"/>
    <property type="project" value="UniProtKB-ARBA"/>
</dbReference>
<reference evidence="18" key="1">
    <citation type="journal article" date="2021" name="Mol. Ecol. Resour.">
        <title>Apolygus lucorum genome provides insights into omnivorousness and mesophyll feeding.</title>
        <authorList>
            <person name="Liu Y."/>
            <person name="Liu H."/>
            <person name="Wang H."/>
            <person name="Huang T."/>
            <person name="Liu B."/>
            <person name="Yang B."/>
            <person name="Yin L."/>
            <person name="Li B."/>
            <person name="Zhang Y."/>
            <person name="Zhang S."/>
            <person name="Jiang F."/>
            <person name="Zhang X."/>
            <person name="Ren Y."/>
            <person name="Wang B."/>
            <person name="Wang S."/>
            <person name="Lu Y."/>
            <person name="Wu K."/>
            <person name="Fan W."/>
            <person name="Wang G."/>
        </authorList>
    </citation>
    <scope>NUCLEOTIDE SEQUENCE</scope>
    <source>
        <strain evidence="18">12Hb</strain>
    </source>
</reference>
<dbReference type="GO" id="GO:0005886">
    <property type="term" value="C:plasma membrane"/>
    <property type="evidence" value="ECO:0007669"/>
    <property type="project" value="UniProtKB-SubCell"/>
</dbReference>
<evidence type="ECO:0000259" key="17">
    <source>
        <dbReference type="Pfam" id="PF10613"/>
    </source>
</evidence>
<evidence type="ECO:0000256" key="5">
    <source>
        <dbReference type="ARBA" id="ARBA00022692"/>
    </source>
</evidence>
<evidence type="ECO:0008006" key="20">
    <source>
        <dbReference type="Google" id="ProtNLM"/>
    </source>
</evidence>
<accession>A0A8S9Y6M6</accession>
<keyword evidence="9" id="KW-0675">Receptor</keyword>
<dbReference type="EMBL" id="WIXP02000001">
    <property type="protein sequence ID" value="KAF6216930.1"/>
    <property type="molecule type" value="Genomic_DNA"/>
</dbReference>
<feature type="region of interest" description="Disordered" evidence="13">
    <location>
        <begin position="546"/>
        <end position="577"/>
    </location>
</feature>
<keyword evidence="10" id="KW-0325">Glycoprotein</keyword>
<dbReference type="Gene3D" id="1.10.287.70">
    <property type="match status" value="1"/>
</dbReference>
<feature type="compositionally biased region" description="Acidic residues" evidence="13">
    <location>
        <begin position="561"/>
        <end position="571"/>
    </location>
</feature>
<keyword evidence="12" id="KW-0407">Ion channel</keyword>
<evidence type="ECO:0000256" key="15">
    <source>
        <dbReference type="SAM" id="SignalP"/>
    </source>
</evidence>
<keyword evidence="19" id="KW-1185">Reference proteome</keyword>
<feature type="transmembrane region" description="Helical" evidence="14">
    <location>
        <begin position="417"/>
        <end position="434"/>
    </location>
</feature>
<evidence type="ECO:0000256" key="13">
    <source>
        <dbReference type="SAM" id="MobiDB-lite"/>
    </source>
</evidence>
<dbReference type="OrthoDB" id="5984008at2759"/>
<feature type="transmembrane region" description="Helical" evidence="14">
    <location>
        <begin position="357"/>
        <end position="375"/>
    </location>
</feature>
<protein>
    <recommendedName>
        <fullName evidence="20">Ionotropic glutamate receptor C-terminal domain-containing protein</fullName>
    </recommendedName>
</protein>
<dbReference type="Pfam" id="PF10613">
    <property type="entry name" value="Lig_chan-Glu_bd"/>
    <property type="match status" value="1"/>
</dbReference>
<dbReference type="Pfam" id="PF00060">
    <property type="entry name" value="Lig_chan"/>
    <property type="match status" value="1"/>
</dbReference>
<organism evidence="18 19">
    <name type="scientific">Apolygus lucorum</name>
    <name type="common">Small green plant bug</name>
    <name type="synonym">Lygocoris lucorum</name>
    <dbReference type="NCBI Taxonomy" id="248454"/>
    <lineage>
        <taxon>Eukaryota</taxon>
        <taxon>Metazoa</taxon>
        <taxon>Ecdysozoa</taxon>
        <taxon>Arthropoda</taxon>
        <taxon>Hexapoda</taxon>
        <taxon>Insecta</taxon>
        <taxon>Pterygota</taxon>
        <taxon>Neoptera</taxon>
        <taxon>Paraneoptera</taxon>
        <taxon>Hemiptera</taxon>
        <taxon>Heteroptera</taxon>
        <taxon>Panheteroptera</taxon>
        <taxon>Cimicomorpha</taxon>
        <taxon>Miridae</taxon>
        <taxon>Mirini</taxon>
        <taxon>Apolygus</taxon>
    </lineage>
</organism>
<evidence type="ECO:0000256" key="14">
    <source>
        <dbReference type="SAM" id="Phobius"/>
    </source>
</evidence>